<feature type="region of interest" description="Disordered" evidence="1">
    <location>
        <begin position="100"/>
        <end position="119"/>
    </location>
</feature>
<accession>A0AAV2YMG2</accession>
<dbReference type="InterPro" id="IPR036457">
    <property type="entry name" value="PPM-type-like_dom_sf"/>
</dbReference>
<dbReference type="Gene3D" id="3.60.40.10">
    <property type="entry name" value="PPM-type phosphatase domain"/>
    <property type="match status" value="1"/>
</dbReference>
<evidence type="ECO:0000256" key="1">
    <source>
        <dbReference type="SAM" id="MobiDB-lite"/>
    </source>
</evidence>
<dbReference type="CDD" id="cd00143">
    <property type="entry name" value="PP2Cc"/>
    <property type="match status" value="1"/>
</dbReference>
<comment type="caution">
    <text evidence="3">The sequence shown here is derived from an EMBL/GenBank/DDBJ whole genome shotgun (WGS) entry which is preliminary data.</text>
</comment>
<feature type="domain" description="PPM-type phosphatase" evidence="2">
    <location>
        <begin position="214"/>
        <end position="513"/>
    </location>
</feature>
<dbReference type="SMART" id="SM00332">
    <property type="entry name" value="PP2Cc"/>
    <property type="match status" value="1"/>
</dbReference>
<dbReference type="PANTHER" id="PTHR47992">
    <property type="entry name" value="PROTEIN PHOSPHATASE"/>
    <property type="match status" value="1"/>
</dbReference>
<keyword evidence="4" id="KW-1185">Reference proteome</keyword>
<dbReference type="Pfam" id="PF00481">
    <property type="entry name" value="PP2C"/>
    <property type="match status" value="1"/>
</dbReference>
<proteinExistence type="predicted"/>
<dbReference type="PROSITE" id="PS51746">
    <property type="entry name" value="PPM_2"/>
    <property type="match status" value="1"/>
</dbReference>
<evidence type="ECO:0000313" key="3">
    <source>
        <dbReference type="EMBL" id="DAZ96217.1"/>
    </source>
</evidence>
<reference evidence="3" key="1">
    <citation type="submission" date="2022-11" db="EMBL/GenBank/DDBJ databases">
        <authorList>
            <person name="Morgan W.R."/>
            <person name="Tartar A."/>
        </authorList>
    </citation>
    <scope>NUCLEOTIDE SEQUENCE</scope>
    <source>
        <strain evidence="3">ARSEF 373</strain>
    </source>
</reference>
<dbReference type="Proteomes" id="UP001146120">
    <property type="component" value="Unassembled WGS sequence"/>
</dbReference>
<protein>
    <recommendedName>
        <fullName evidence="2">PPM-type phosphatase domain-containing protein</fullName>
    </recommendedName>
</protein>
<dbReference type="InterPro" id="IPR001932">
    <property type="entry name" value="PPM-type_phosphatase-like_dom"/>
</dbReference>
<dbReference type="AlphaFoldDB" id="A0AAV2YMG2"/>
<dbReference type="SUPFAM" id="SSF81606">
    <property type="entry name" value="PP2C-like"/>
    <property type="match status" value="1"/>
</dbReference>
<dbReference type="GO" id="GO:0004722">
    <property type="term" value="F:protein serine/threonine phosphatase activity"/>
    <property type="evidence" value="ECO:0007669"/>
    <property type="project" value="InterPro"/>
</dbReference>
<evidence type="ECO:0000259" key="2">
    <source>
        <dbReference type="PROSITE" id="PS51746"/>
    </source>
</evidence>
<reference evidence="3" key="2">
    <citation type="journal article" date="2023" name="Microbiol Resour">
        <title>Decontamination and Annotation of the Draft Genome Sequence of the Oomycete Lagenidium giganteum ARSEF 373.</title>
        <authorList>
            <person name="Morgan W.R."/>
            <person name="Tartar A."/>
        </authorList>
    </citation>
    <scope>NUCLEOTIDE SEQUENCE</scope>
    <source>
        <strain evidence="3">ARSEF 373</strain>
    </source>
</reference>
<sequence length="552" mass="60370">MNLHEQRPHAVAPAEPTVPAAPSATVMFTTAAATPVALTVSKGMCSPGRKRTSALLQRQVSRALELIELLDENTAGGNSPFRMNGVKKTPRTAFQMPLSSMKRKRSQSMSSNNGSTVVVAPRNEKPSTLLLDTDAAAPVVVRKKRVGVKKGREGRVTPTKRCNGKGSNKTKSKSDAIENALKKFRLERAKTDRSYEFDYTSTSGECDSNLWRLRVGVSLAQGARAYMEDRFTVLASLFEEMGPRSPKIVAVYDGHNGPFAADLASKRFREVLARDQFLLDVCQRDEVVLTDADINTIRNILIDMFVNVDDEILRLTIQKGKRDGTTVLFGLIIAGKMFIANAGDSRAVLGRTDDDIERLSVDHKPDTEVETKRVEEAGGKVIYSGCWRVAHDEVPLRLAISRSLGDHPLKVGLPASCSSALVSPEPDVCVLDLDEADDILVFASDGLWDRFTDHEAVDFARAKVLEFNALHADGSFSAEQMSRDSAKYAASALVEAALKRRSMDNITVIVMGWARADSDASEDTHVDDETSASASDSDVHVIWSDDEQSIEI</sequence>
<evidence type="ECO:0000313" key="4">
    <source>
        <dbReference type="Proteomes" id="UP001146120"/>
    </source>
</evidence>
<dbReference type="InterPro" id="IPR015655">
    <property type="entry name" value="PP2C"/>
</dbReference>
<feature type="region of interest" description="Disordered" evidence="1">
    <location>
        <begin position="146"/>
        <end position="174"/>
    </location>
</feature>
<dbReference type="EMBL" id="DAKRPA010000174">
    <property type="protein sequence ID" value="DAZ96217.1"/>
    <property type="molecule type" value="Genomic_DNA"/>
</dbReference>
<name>A0AAV2YMG2_9STRA</name>
<gene>
    <name evidence="3" type="ORF">N0F65_012579</name>
</gene>
<organism evidence="3 4">
    <name type="scientific">Lagenidium giganteum</name>
    <dbReference type="NCBI Taxonomy" id="4803"/>
    <lineage>
        <taxon>Eukaryota</taxon>
        <taxon>Sar</taxon>
        <taxon>Stramenopiles</taxon>
        <taxon>Oomycota</taxon>
        <taxon>Peronosporomycetes</taxon>
        <taxon>Pythiales</taxon>
        <taxon>Pythiaceae</taxon>
    </lineage>
</organism>